<dbReference type="Pfam" id="PF12239">
    <property type="entry name" value="DUF3605"/>
    <property type="match status" value="1"/>
</dbReference>
<name>A0A517L1P8_9PEZI</name>
<protein>
    <recommendedName>
        <fullName evidence="3">N-acetylglucosamine-induced protein 1</fullName>
    </recommendedName>
</protein>
<evidence type="ECO:0000313" key="1">
    <source>
        <dbReference type="EMBL" id="QDS69561.1"/>
    </source>
</evidence>
<accession>A0A517L1P8</accession>
<dbReference type="PANTHER" id="PTHR35020:SF2">
    <property type="entry name" value="N-ACETYLGLUCOSAMINE-INDUCED PROTEIN 1"/>
    <property type="match status" value="1"/>
</dbReference>
<evidence type="ECO:0008006" key="3">
    <source>
        <dbReference type="Google" id="ProtNLM"/>
    </source>
</evidence>
<evidence type="ECO:0000313" key="2">
    <source>
        <dbReference type="Proteomes" id="UP000316270"/>
    </source>
</evidence>
<sequence>MSHNLNIPDAPAFALTARDKEILSQTDEEYHLQTWDDLKTIIANNALHELTRLPSDLRRYLAWSAHTKAKYGNMTNFLLRERLQWTPLPSSDQEVGPAFKVESSTPFASKKDYLILPNDWPYGLTPGIQHVCVWLKDRLPVDAIHGDLTTEGREMVQQFVHERFAKVIGADRVLWFKNWAKLQSVRGVEHFHVLLKDVSREQLATLTD</sequence>
<dbReference type="STRING" id="50376.A0A517L1P8"/>
<dbReference type="Proteomes" id="UP000316270">
    <property type="component" value="Chromosome 3"/>
</dbReference>
<proteinExistence type="predicted"/>
<dbReference type="AlphaFoldDB" id="A0A517L1P8"/>
<reference evidence="1 2" key="1">
    <citation type="submission" date="2019-07" db="EMBL/GenBank/DDBJ databases">
        <title>Finished genome of Venturia effusa.</title>
        <authorList>
            <person name="Young C.A."/>
            <person name="Cox M.P."/>
            <person name="Ganley A.R.D."/>
            <person name="David W.J."/>
        </authorList>
    </citation>
    <scope>NUCLEOTIDE SEQUENCE [LARGE SCALE GENOMIC DNA]</scope>
    <source>
        <strain evidence="2">albino</strain>
    </source>
</reference>
<dbReference type="GO" id="GO:0006044">
    <property type="term" value="P:N-acetylglucosamine metabolic process"/>
    <property type="evidence" value="ECO:0007669"/>
    <property type="project" value="TreeGrafter"/>
</dbReference>
<dbReference type="InterPro" id="IPR022036">
    <property type="entry name" value="DUF3605"/>
</dbReference>
<dbReference type="EMBL" id="CP042187">
    <property type="protein sequence ID" value="QDS69561.1"/>
    <property type="molecule type" value="Genomic_DNA"/>
</dbReference>
<dbReference type="OrthoDB" id="498286at2759"/>
<dbReference type="GO" id="GO:0005737">
    <property type="term" value="C:cytoplasm"/>
    <property type="evidence" value="ECO:0007669"/>
    <property type="project" value="TreeGrafter"/>
</dbReference>
<gene>
    <name evidence="1" type="ORF">FKW77_007937</name>
</gene>
<organism evidence="1 2">
    <name type="scientific">Venturia effusa</name>
    <dbReference type="NCBI Taxonomy" id="50376"/>
    <lineage>
        <taxon>Eukaryota</taxon>
        <taxon>Fungi</taxon>
        <taxon>Dikarya</taxon>
        <taxon>Ascomycota</taxon>
        <taxon>Pezizomycotina</taxon>
        <taxon>Dothideomycetes</taxon>
        <taxon>Pleosporomycetidae</taxon>
        <taxon>Venturiales</taxon>
        <taxon>Venturiaceae</taxon>
        <taxon>Venturia</taxon>
    </lineage>
</organism>
<keyword evidence="2" id="KW-1185">Reference proteome</keyword>
<dbReference type="PANTHER" id="PTHR35020">
    <property type="entry name" value="N-ACETYLGLUCOSAMINE-INDUCED PROTEIN 1"/>
    <property type="match status" value="1"/>
</dbReference>